<sequence length="140" mass="14769">MPKPTLLLRGGWERERSPGDSELGRQFRDWCLRTYGDSAKTKTVTRSKYQRIAEVLQGGGGTGAGSGPAAGEKGKFQFWVRSKGFRLGSGREPKMGQVVYVPVKTGSVSARAAAAGRSRRGARGGRGRGGGVGVCPNACP</sequence>
<proteinExistence type="predicted"/>
<evidence type="ECO:0000256" key="1">
    <source>
        <dbReference type="SAM" id="MobiDB-lite"/>
    </source>
</evidence>
<feature type="region of interest" description="Disordered" evidence="1">
    <location>
        <begin position="111"/>
        <end position="140"/>
    </location>
</feature>
<reference evidence="2" key="1">
    <citation type="journal article" date="2021" name="Evol. Appl.">
        <title>The genome of the Pyrenean desman and the effects of bottlenecks and inbreeding on the genomic landscape of an endangered species.</title>
        <authorList>
            <person name="Escoda L."/>
            <person name="Castresana J."/>
        </authorList>
    </citation>
    <scope>NUCLEOTIDE SEQUENCE</scope>
    <source>
        <strain evidence="2">IBE-C5619</strain>
    </source>
</reference>
<evidence type="ECO:0000313" key="2">
    <source>
        <dbReference type="EMBL" id="KAG8524116.1"/>
    </source>
</evidence>
<name>A0A8J6AT16_GALPY</name>
<feature type="compositionally biased region" description="Basic residues" evidence="1">
    <location>
        <begin position="117"/>
        <end position="126"/>
    </location>
</feature>
<dbReference type="EMBL" id="JAGFMF010011394">
    <property type="protein sequence ID" value="KAG8524116.1"/>
    <property type="molecule type" value="Genomic_DNA"/>
</dbReference>
<dbReference type="AlphaFoldDB" id="A0A8J6AT16"/>
<dbReference type="Proteomes" id="UP000700334">
    <property type="component" value="Unassembled WGS sequence"/>
</dbReference>
<accession>A0A8J6AT16</accession>
<evidence type="ECO:0000313" key="3">
    <source>
        <dbReference type="Proteomes" id="UP000700334"/>
    </source>
</evidence>
<comment type="caution">
    <text evidence="2">The sequence shown here is derived from an EMBL/GenBank/DDBJ whole genome shotgun (WGS) entry which is preliminary data.</text>
</comment>
<protein>
    <submittedName>
        <fullName evidence="2">Nucleolar protein 4</fullName>
    </submittedName>
</protein>
<gene>
    <name evidence="2" type="ORF">J0S82_001892</name>
</gene>
<keyword evidence="3" id="KW-1185">Reference proteome</keyword>
<feature type="region of interest" description="Disordered" evidence="1">
    <location>
        <begin position="1"/>
        <end position="22"/>
    </location>
</feature>
<feature type="compositionally biased region" description="Basic and acidic residues" evidence="1">
    <location>
        <begin position="11"/>
        <end position="22"/>
    </location>
</feature>
<organism evidence="2 3">
    <name type="scientific">Galemys pyrenaicus</name>
    <name type="common">Iberian desman</name>
    <name type="synonym">Pyrenean desman</name>
    <dbReference type="NCBI Taxonomy" id="202257"/>
    <lineage>
        <taxon>Eukaryota</taxon>
        <taxon>Metazoa</taxon>
        <taxon>Chordata</taxon>
        <taxon>Craniata</taxon>
        <taxon>Vertebrata</taxon>
        <taxon>Euteleostomi</taxon>
        <taxon>Mammalia</taxon>
        <taxon>Eutheria</taxon>
        <taxon>Laurasiatheria</taxon>
        <taxon>Eulipotyphla</taxon>
        <taxon>Talpidae</taxon>
        <taxon>Galemys</taxon>
    </lineage>
</organism>
<dbReference type="OrthoDB" id="10047222at2759"/>